<organism evidence="3 4">
    <name type="scientific">Sphingobium cloacae</name>
    <dbReference type="NCBI Taxonomy" id="120107"/>
    <lineage>
        <taxon>Bacteria</taxon>
        <taxon>Pseudomonadati</taxon>
        <taxon>Pseudomonadota</taxon>
        <taxon>Alphaproteobacteria</taxon>
        <taxon>Sphingomonadales</taxon>
        <taxon>Sphingomonadaceae</taxon>
        <taxon>Sphingobium</taxon>
    </lineage>
</organism>
<name>A0A1E1EZI5_9SPHN</name>
<dbReference type="InterPro" id="IPR032710">
    <property type="entry name" value="NTF2-like_dom_sf"/>
</dbReference>
<dbReference type="OrthoDB" id="7585039at2"/>
<feature type="domain" description="SnoaL-like" evidence="2">
    <location>
        <begin position="45"/>
        <end position="169"/>
    </location>
</feature>
<proteinExistence type="predicted"/>
<reference evidence="3 4" key="1">
    <citation type="submission" date="2016-10" db="EMBL/GenBank/DDBJ databases">
        <title>Complete Genome Sequence of the Nonylphenol-Degrading Bacterium Sphingobium cloacae JCM 10874T.</title>
        <authorList>
            <person name="Ootsuka M."/>
            <person name="Nishizawa T."/>
            <person name="Ohta H."/>
        </authorList>
    </citation>
    <scope>NUCLEOTIDE SEQUENCE [LARGE SCALE GENOMIC DNA]</scope>
    <source>
        <strain evidence="3 4">JCM 10874</strain>
    </source>
</reference>
<keyword evidence="1" id="KW-0732">Signal</keyword>
<feature type="chain" id="PRO_5009112356" description="SnoaL-like domain-containing protein" evidence="1">
    <location>
        <begin position="29"/>
        <end position="212"/>
    </location>
</feature>
<feature type="signal peptide" evidence="1">
    <location>
        <begin position="1"/>
        <end position="28"/>
    </location>
</feature>
<dbReference type="Pfam" id="PF13577">
    <property type="entry name" value="SnoaL_4"/>
    <property type="match status" value="1"/>
</dbReference>
<sequence>MEERNRRVALAAMLAVPFGMAAASGASAAAPKRKGEGSMADRLDMLESRGQITELLYAYARANDRADEALLRSCFWPESTHKHGRFEGKSSDFVGFAFKIVATLKYACHHISNVSIEVKGDKAFSECYYFAQHRRDRKDGTGEEDQFFQGRYLDDLERRNGEWKIIRRRGLSDYTSPAFPAEMPYAQWPAGQHSEKYPNDDYYSMRKQFLEG</sequence>
<gene>
    <name evidence="3" type="ORF">SCLO_1006240</name>
</gene>
<evidence type="ECO:0000313" key="3">
    <source>
        <dbReference type="EMBL" id="BAV63664.1"/>
    </source>
</evidence>
<dbReference type="KEGG" id="sclo:SCLO_1006240"/>
<dbReference type="RefSeq" id="WP_066515841.1">
    <property type="nucleotide sequence ID" value="NZ_AP017655.1"/>
</dbReference>
<dbReference type="InterPro" id="IPR037401">
    <property type="entry name" value="SnoaL-like"/>
</dbReference>
<dbReference type="Gene3D" id="3.10.450.50">
    <property type="match status" value="1"/>
</dbReference>
<dbReference type="SUPFAM" id="SSF54427">
    <property type="entry name" value="NTF2-like"/>
    <property type="match status" value="1"/>
</dbReference>
<keyword evidence="4" id="KW-1185">Reference proteome</keyword>
<evidence type="ECO:0000259" key="2">
    <source>
        <dbReference type="Pfam" id="PF13577"/>
    </source>
</evidence>
<dbReference type="AlphaFoldDB" id="A0A1E1EZI5"/>
<dbReference type="EMBL" id="AP017655">
    <property type="protein sequence ID" value="BAV63664.1"/>
    <property type="molecule type" value="Genomic_DNA"/>
</dbReference>
<accession>A0A1E1EZI5</accession>
<evidence type="ECO:0000256" key="1">
    <source>
        <dbReference type="SAM" id="SignalP"/>
    </source>
</evidence>
<protein>
    <recommendedName>
        <fullName evidence="2">SnoaL-like domain-containing protein</fullName>
    </recommendedName>
</protein>
<dbReference type="CDD" id="cd00531">
    <property type="entry name" value="NTF2_like"/>
    <property type="match status" value="1"/>
</dbReference>
<dbReference type="Proteomes" id="UP000218272">
    <property type="component" value="Chromosome SCLO_1"/>
</dbReference>
<evidence type="ECO:0000313" key="4">
    <source>
        <dbReference type="Proteomes" id="UP000218272"/>
    </source>
</evidence>